<reference evidence="11 12" key="1">
    <citation type="journal article" date="2019" name="BMC Genomics">
        <title>Chromosome level assembly and comparative genome analysis confirm lager-brewing yeasts originated from a single hybridization.</title>
        <authorList>
            <person name="Salazar A.N."/>
            <person name="Gorter de Vries A.R."/>
            <person name="van den Broek M."/>
            <person name="Brouwers N."/>
            <person name="de la Torre Cortes P."/>
            <person name="Kuijpers N.G.A."/>
            <person name="Daran J.G."/>
            <person name="Abeel T."/>
        </authorList>
    </citation>
    <scope>NUCLEOTIDE SEQUENCE [LARGE SCALE GENOMIC DNA]</scope>
    <source>
        <strain evidence="11 12">CBS 1483</strain>
    </source>
</reference>
<protein>
    <recommendedName>
        <fullName evidence="8">ATPase synthesis protein 25</fullName>
    </recommendedName>
</protein>
<dbReference type="InterPro" id="IPR043519">
    <property type="entry name" value="NT_sf"/>
</dbReference>
<name>A0A6C1ED10_SACPS</name>
<comment type="function">
    <text evidence="7">mRNA stabilization factor specific for the 0.95 kb OLI1 mRNA. Also involved in OLI1 ring formation.</text>
</comment>
<feature type="domain" description="ATP25 mRNA stabilisation" evidence="10">
    <location>
        <begin position="303"/>
        <end position="594"/>
    </location>
</feature>
<dbReference type="Proteomes" id="UP000501346">
    <property type="component" value="Chromosome SeXIII-ScXIII"/>
</dbReference>
<keyword evidence="3 8" id="KW-0999">Mitochondrion inner membrane</keyword>
<feature type="region of interest" description="Disordered" evidence="9">
    <location>
        <begin position="41"/>
        <end position="61"/>
    </location>
</feature>
<organism evidence="11 12">
    <name type="scientific">Saccharomyces pastorianus</name>
    <name type="common">Lager yeast</name>
    <name type="synonym">Saccharomyces cerevisiae x Saccharomyces eubayanus</name>
    <dbReference type="NCBI Taxonomy" id="27292"/>
    <lineage>
        <taxon>Eukaryota</taxon>
        <taxon>Fungi</taxon>
        <taxon>Dikarya</taxon>
        <taxon>Ascomycota</taxon>
        <taxon>Saccharomycotina</taxon>
        <taxon>Saccharomycetes</taxon>
        <taxon>Saccharomycetales</taxon>
        <taxon>Saccharomycetaceae</taxon>
        <taxon>Saccharomyces</taxon>
    </lineage>
</organism>
<evidence type="ECO:0000313" key="11">
    <source>
        <dbReference type="EMBL" id="QID87236.1"/>
    </source>
</evidence>
<proteinExistence type="inferred from homology"/>
<evidence type="ECO:0000256" key="3">
    <source>
        <dbReference type="ARBA" id="ARBA00022792"/>
    </source>
</evidence>
<dbReference type="Pfam" id="PF13929">
    <property type="entry name" value="mRNA_stabil"/>
    <property type="match status" value="1"/>
</dbReference>
<evidence type="ECO:0000256" key="6">
    <source>
        <dbReference type="ARBA" id="ARBA00023136"/>
    </source>
</evidence>
<comment type="subcellular location">
    <subcellularLocation>
        <location evidence="1 8">Mitochondrion inner membrane</location>
        <topology evidence="1 8">Peripheral membrane protein</topology>
        <orientation evidence="1 8">Matrix side</orientation>
    </subcellularLocation>
</comment>
<keyword evidence="5 8" id="KW-0496">Mitochondrion</keyword>
<evidence type="ECO:0000313" key="12">
    <source>
        <dbReference type="Proteomes" id="UP000501346"/>
    </source>
</evidence>
<dbReference type="PANTHER" id="PTHR28087">
    <property type="entry name" value="ATPASE SYNTHESIS PROTEIN 25, MITOCHONDRIAL"/>
    <property type="match status" value="1"/>
</dbReference>
<dbReference type="InterPro" id="IPR040152">
    <property type="entry name" value="Atp25"/>
</dbReference>
<dbReference type="EMBL" id="CP049010">
    <property type="protein sequence ID" value="QID87236.1"/>
    <property type="molecule type" value="Genomic_DNA"/>
</dbReference>
<evidence type="ECO:0000256" key="2">
    <source>
        <dbReference type="ARBA" id="ARBA00010787"/>
    </source>
</evidence>
<dbReference type="GO" id="GO:0048255">
    <property type="term" value="P:mRNA stabilization"/>
    <property type="evidence" value="ECO:0007669"/>
    <property type="project" value="InterPro"/>
</dbReference>
<feature type="compositionally biased region" description="Basic and acidic residues" evidence="9">
    <location>
        <begin position="45"/>
        <end position="54"/>
    </location>
</feature>
<gene>
    <name evidence="11" type="primary">ATP25_2</name>
    <name evidence="11" type="ORF">GRS66_009904</name>
</gene>
<evidence type="ECO:0000256" key="8">
    <source>
        <dbReference type="RuleBase" id="RU367062"/>
    </source>
</evidence>
<keyword evidence="4 8" id="KW-0809">Transit peptide</keyword>
<evidence type="ECO:0000256" key="4">
    <source>
        <dbReference type="ARBA" id="ARBA00022946"/>
    </source>
</evidence>
<accession>A0A6C1ED10</accession>
<dbReference type="SUPFAM" id="SSF81301">
    <property type="entry name" value="Nucleotidyltransferase"/>
    <property type="match status" value="1"/>
</dbReference>
<evidence type="ECO:0000256" key="9">
    <source>
        <dbReference type="SAM" id="MobiDB-lite"/>
    </source>
</evidence>
<dbReference type="InterPro" id="IPR025210">
    <property type="entry name" value="ATP25_mRNA_stabil_dom"/>
</dbReference>
<dbReference type="GO" id="GO:0005743">
    <property type="term" value="C:mitochondrial inner membrane"/>
    <property type="evidence" value="ECO:0007669"/>
    <property type="project" value="UniProtKB-SubCell"/>
</dbReference>
<dbReference type="OrthoDB" id="107372at2759"/>
<comment type="function">
    <text evidence="8">Mitochondrial mRNA stabilization factor.</text>
</comment>
<keyword evidence="12" id="KW-1185">Reference proteome</keyword>
<sequence>MKRFFLPSFPVRRIYRINIPTGIIFKQRPLVLQSRGAISHYSTQRHNDKAKESDESYSATSTPLETPWYLKIVSDEKASIESKKNADDPAQKTVEIPDDSPHSLKQITDFLSSKLGLTDFLVFDLRNNDPNHISAVNKLGNFMLICTARSTKHCHKSFLELNKFLKRELSSNAYVEGNFNERQESRRKRRLARKSNLSKLWGRSSEGSPKDVNSEAWYMIDCHVDGVFVNILTQKRRDELNLEELYAPEDEKCKFRKKEQNDVSFNSRKDESLEDNNILSGLRRLAQQRRGYSTCSSSEWHDLRKSLQKQDFQEATKIISGIRANEKHNIRILLFVKDCFKDALAQERDVDVTQWKSLFDVHSTLPTVNQAALYWPIRLNFAILLNKANPQIYSDRVFLKDYLLLKKSLGQELTRNDLIALLKIVLKTKHSNHSYFNLVKQNRVLMSGLALFKGVKSETDTSVVYDEQVVSLLLDTMVTDEQVKLRSFYEAIDHICQTYGDNLTTSMIVSILQALAKTKDWIKILQVWEAKIPVAVNGRDTRPWNEFINILIQSGDSHVISKIVNDGHLLWIRRLKVEITPELRNSIKELLKTAGLENSSLEEYLIRETTH</sequence>
<dbReference type="Pfam" id="PF02410">
    <property type="entry name" value="RsfS"/>
    <property type="match status" value="1"/>
</dbReference>
<evidence type="ECO:0000259" key="10">
    <source>
        <dbReference type="Pfam" id="PF13929"/>
    </source>
</evidence>
<dbReference type="GO" id="GO:0140053">
    <property type="term" value="P:mitochondrial gene expression"/>
    <property type="evidence" value="ECO:0007669"/>
    <property type="project" value="UniProtKB-UniRule"/>
</dbReference>
<dbReference type="Gene3D" id="3.30.460.10">
    <property type="entry name" value="Beta Polymerase, domain 2"/>
    <property type="match status" value="1"/>
</dbReference>
<evidence type="ECO:0000256" key="7">
    <source>
        <dbReference type="ARBA" id="ARBA00025146"/>
    </source>
</evidence>
<dbReference type="AlphaFoldDB" id="A0A6C1ED10"/>
<comment type="similarity">
    <text evidence="2 8">Belongs to the ATP25 family.</text>
</comment>
<evidence type="ECO:0000256" key="5">
    <source>
        <dbReference type="ARBA" id="ARBA00023128"/>
    </source>
</evidence>
<dbReference type="PANTHER" id="PTHR28087:SF1">
    <property type="entry name" value="ATPASE SYNTHESIS PROTEIN 25, MITOCHONDRIAL"/>
    <property type="match status" value="1"/>
</dbReference>
<keyword evidence="6 8" id="KW-0472">Membrane</keyword>
<evidence type="ECO:0000256" key="1">
    <source>
        <dbReference type="ARBA" id="ARBA00004443"/>
    </source>
</evidence>